<dbReference type="Proteomes" id="UP000230557">
    <property type="component" value="Unassembled WGS sequence"/>
</dbReference>
<dbReference type="AlphaFoldDB" id="A0A2H0VER8"/>
<organism evidence="2 3">
    <name type="scientific">Candidatus Doudnabacteria bacterium CG10_big_fil_rev_8_21_14_0_10_41_10</name>
    <dbReference type="NCBI Taxonomy" id="1974551"/>
    <lineage>
        <taxon>Bacteria</taxon>
        <taxon>Candidatus Doudnaibacteriota</taxon>
    </lineage>
</organism>
<dbReference type="InterPro" id="IPR013783">
    <property type="entry name" value="Ig-like_fold"/>
</dbReference>
<keyword evidence="1" id="KW-0472">Membrane</keyword>
<evidence type="ECO:0000313" key="3">
    <source>
        <dbReference type="Proteomes" id="UP000230557"/>
    </source>
</evidence>
<comment type="caution">
    <text evidence="2">The sequence shown here is derived from an EMBL/GenBank/DDBJ whole genome shotgun (WGS) entry which is preliminary data.</text>
</comment>
<evidence type="ECO:0000313" key="2">
    <source>
        <dbReference type="EMBL" id="PIR97573.1"/>
    </source>
</evidence>
<gene>
    <name evidence="2" type="ORF">COT91_00660</name>
</gene>
<accession>A0A2H0VER8</accession>
<name>A0A2H0VER8_9BACT</name>
<protein>
    <submittedName>
        <fullName evidence="2">Uncharacterized protein</fullName>
    </submittedName>
</protein>
<reference evidence="3" key="1">
    <citation type="submission" date="2017-09" db="EMBL/GenBank/DDBJ databases">
        <title>Depth-based differentiation of microbial function through sediment-hosted aquifers and enrichment of novel symbionts in the deep terrestrial subsurface.</title>
        <authorList>
            <person name="Probst A.J."/>
            <person name="Ladd B."/>
            <person name="Jarett J.K."/>
            <person name="Geller-Mcgrath D.E."/>
            <person name="Sieber C.M.K."/>
            <person name="Emerson J.B."/>
            <person name="Anantharaman K."/>
            <person name="Thomas B.C."/>
            <person name="Malmstrom R."/>
            <person name="Stieglmeier M."/>
            <person name="Klingl A."/>
            <person name="Woyke T."/>
            <person name="Ryan C.M."/>
            <person name="Banfield J.F."/>
        </authorList>
    </citation>
    <scope>NUCLEOTIDE SEQUENCE [LARGE SCALE GENOMIC DNA]</scope>
</reference>
<feature type="transmembrane region" description="Helical" evidence="1">
    <location>
        <begin position="136"/>
        <end position="154"/>
    </location>
</feature>
<keyword evidence="1" id="KW-1133">Transmembrane helix</keyword>
<dbReference type="Gene3D" id="2.60.40.10">
    <property type="entry name" value="Immunoglobulins"/>
    <property type="match status" value="1"/>
</dbReference>
<dbReference type="EMBL" id="PFAJ01000007">
    <property type="protein sequence ID" value="PIR97573.1"/>
    <property type="molecule type" value="Genomic_DNA"/>
</dbReference>
<sequence>MKKILLTILIFFPLTAHVVGIQVSPSKIDLEGEVGKPSSAEITVSNPTADIQLFEVYPDDLENIFSVEPKSFTLEAGIKKTVKITATSQTPGIMKTNLSIVGKPLADSRFNANTGVKLPVSMLFLPAQKSTLPVQFIVYAVLTIATLELILYLLRKRKNRKKLI</sequence>
<keyword evidence="1" id="KW-0812">Transmembrane</keyword>
<evidence type="ECO:0000256" key="1">
    <source>
        <dbReference type="SAM" id="Phobius"/>
    </source>
</evidence>
<proteinExistence type="predicted"/>